<feature type="transmembrane region" description="Helical" evidence="6">
    <location>
        <begin position="248"/>
        <end position="273"/>
    </location>
</feature>
<keyword evidence="3 6" id="KW-0812">Transmembrane</keyword>
<feature type="transmembrane region" description="Helical" evidence="6">
    <location>
        <begin position="29"/>
        <end position="49"/>
    </location>
</feature>
<proteinExistence type="predicted"/>
<evidence type="ECO:0000313" key="8">
    <source>
        <dbReference type="Proteomes" id="UP001597135"/>
    </source>
</evidence>
<dbReference type="EMBL" id="JBHTMU010000018">
    <property type="protein sequence ID" value="MFD1343037.1"/>
    <property type="molecule type" value="Genomic_DNA"/>
</dbReference>
<comment type="caution">
    <text evidence="7">The sequence shown here is derived from an EMBL/GenBank/DDBJ whole genome shotgun (WGS) entry which is preliminary data.</text>
</comment>
<feature type="transmembrane region" description="Helical" evidence="6">
    <location>
        <begin position="61"/>
        <end position="81"/>
    </location>
</feature>
<evidence type="ECO:0000256" key="2">
    <source>
        <dbReference type="ARBA" id="ARBA00022475"/>
    </source>
</evidence>
<dbReference type="Proteomes" id="UP001597135">
    <property type="component" value="Unassembled WGS sequence"/>
</dbReference>
<sequence length="326" mass="33300">MRKTEETELSTTADIDAPPERRRPRRLRALLGAAVGLLLLVGLFVATGAELSGLVAPLARVPLWGYGALALANLAAVALSAKGWQLVLARLSSGPTLSGRDALAATGGATVLGQVLPLQVAIPLIRTLLARRRGIDARLGAGSSLINQTFDLLGLGAVVAAVLAYGATLSVAAAGAVLIAAPLAVLALVGPIAATLGRLPRLGGLRALGRLDWALRVQLMTLSVLRMAAIAVIYVLPFLLFRPGLDPLPLLALFPLVLALTSLPILPAGLGAFELSWAGALVLQGVSGAEAAELALAARIAGVIGLMLVSPVFLWALAAPRRSTGS</sequence>
<accession>A0ABW3ZJU8</accession>
<protein>
    <submittedName>
        <fullName evidence="7">Lysylphosphatidylglycerol synthase domain-containing protein</fullName>
    </submittedName>
</protein>
<dbReference type="InterPro" id="IPR022791">
    <property type="entry name" value="L-PG_synthase/AglD"/>
</dbReference>
<organism evidence="7 8">
    <name type="scientific">Litorisediminicola beolgyonensis</name>
    <dbReference type="NCBI Taxonomy" id="1173614"/>
    <lineage>
        <taxon>Bacteria</taxon>
        <taxon>Pseudomonadati</taxon>
        <taxon>Pseudomonadota</taxon>
        <taxon>Alphaproteobacteria</taxon>
        <taxon>Rhodobacterales</taxon>
        <taxon>Paracoccaceae</taxon>
        <taxon>Litorisediminicola</taxon>
    </lineage>
</organism>
<comment type="subcellular location">
    <subcellularLocation>
        <location evidence="1">Cell membrane</location>
        <topology evidence="1">Multi-pass membrane protein</topology>
    </subcellularLocation>
</comment>
<feature type="transmembrane region" description="Helical" evidence="6">
    <location>
        <begin position="172"/>
        <end position="193"/>
    </location>
</feature>
<dbReference type="RefSeq" id="WP_386803623.1">
    <property type="nucleotide sequence ID" value="NZ_JBHTMU010000018.1"/>
</dbReference>
<name>A0ABW3ZJU8_9RHOB</name>
<feature type="transmembrane region" description="Helical" evidence="6">
    <location>
        <begin position="102"/>
        <end position="125"/>
    </location>
</feature>
<evidence type="ECO:0000256" key="5">
    <source>
        <dbReference type="ARBA" id="ARBA00023136"/>
    </source>
</evidence>
<dbReference type="Pfam" id="PF03706">
    <property type="entry name" value="LPG_synthase_TM"/>
    <property type="match status" value="1"/>
</dbReference>
<keyword evidence="5 6" id="KW-0472">Membrane</keyword>
<evidence type="ECO:0000256" key="3">
    <source>
        <dbReference type="ARBA" id="ARBA00022692"/>
    </source>
</evidence>
<keyword evidence="4 6" id="KW-1133">Transmembrane helix</keyword>
<keyword evidence="2" id="KW-1003">Cell membrane</keyword>
<evidence type="ECO:0000256" key="6">
    <source>
        <dbReference type="SAM" id="Phobius"/>
    </source>
</evidence>
<evidence type="ECO:0000256" key="1">
    <source>
        <dbReference type="ARBA" id="ARBA00004651"/>
    </source>
</evidence>
<keyword evidence="8" id="KW-1185">Reference proteome</keyword>
<feature type="transmembrane region" description="Helical" evidence="6">
    <location>
        <begin position="145"/>
        <end position="165"/>
    </location>
</feature>
<reference evidence="8" key="1">
    <citation type="journal article" date="2019" name="Int. J. Syst. Evol. Microbiol.">
        <title>The Global Catalogue of Microorganisms (GCM) 10K type strain sequencing project: providing services to taxonomists for standard genome sequencing and annotation.</title>
        <authorList>
            <consortium name="The Broad Institute Genomics Platform"/>
            <consortium name="The Broad Institute Genome Sequencing Center for Infectious Disease"/>
            <person name="Wu L."/>
            <person name="Ma J."/>
        </authorList>
    </citation>
    <scope>NUCLEOTIDE SEQUENCE [LARGE SCALE GENOMIC DNA]</scope>
    <source>
        <strain evidence="8">CCUG 62953</strain>
    </source>
</reference>
<evidence type="ECO:0000256" key="4">
    <source>
        <dbReference type="ARBA" id="ARBA00022989"/>
    </source>
</evidence>
<feature type="transmembrane region" description="Helical" evidence="6">
    <location>
        <begin position="213"/>
        <end position="236"/>
    </location>
</feature>
<evidence type="ECO:0000313" key="7">
    <source>
        <dbReference type="EMBL" id="MFD1343037.1"/>
    </source>
</evidence>
<gene>
    <name evidence="7" type="ORF">ACFQ4E_11455</name>
</gene>
<feature type="transmembrane region" description="Helical" evidence="6">
    <location>
        <begin position="296"/>
        <end position="318"/>
    </location>
</feature>